<evidence type="ECO:0000313" key="4">
    <source>
        <dbReference type="EMBL" id="XBS54149.1"/>
    </source>
</evidence>
<keyword evidence="1" id="KW-0808">Transferase</keyword>
<evidence type="ECO:0000256" key="2">
    <source>
        <dbReference type="ARBA" id="ARBA00022695"/>
    </source>
</evidence>
<name>A0AAU7PPN8_9FIRM</name>
<sequence length="240" mass="27195">MAAGKGSRLGSLTENMPKSFLKIKGIKMIEYNISMLHAFGIKDIIIVTGYQSEMFEELAEKIDGIRCVFNPFYEMVNVLGSFYMAKDFLHDDFVYLHADTLCAPEIFEAMLREEGDMILPVDYGPCDEEAMKVKVKDGKVIEINKTMECETSEGEFIGIAKISKNVIRELSKASDKLMKEKAFTSYFEGALQRVIDEQDLHVKPIPTQGHFWSEVDFVQDYERASAGIPDSLIQMVTNEL</sequence>
<proteinExistence type="predicted"/>
<dbReference type="PANTHER" id="PTHR43584:SF8">
    <property type="entry name" value="N-ACETYLMURAMATE ALPHA-1-PHOSPHATE URIDYLYLTRANSFERASE"/>
    <property type="match status" value="1"/>
</dbReference>
<dbReference type="GO" id="GO:0016779">
    <property type="term" value="F:nucleotidyltransferase activity"/>
    <property type="evidence" value="ECO:0007669"/>
    <property type="project" value="UniProtKB-KW"/>
</dbReference>
<dbReference type="CDD" id="cd02523">
    <property type="entry name" value="PC_cytidylyltransferase"/>
    <property type="match status" value="1"/>
</dbReference>
<protein>
    <submittedName>
        <fullName evidence="4">Phosphocholine cytidylyltransferase family protein</fullName>
    </submittedName>
</protein>
<evidence type="ECO:0000259" key="3">
    <source>
        <dbReference type="Pfam" id="PF00483"/>
    </source>
</evidence>
<dbReference type="InterPro" id="IPR050065">
    <property type="entry name" value="GlmU-like"/>
</dbReference>
<dbReference type="EMBL" id="CP157940">
    <property type="protein sequence ID" value="XBS54149.1"/>
    <property type="molecule type" value="Genomic_DNA"/>
</dbReference>
<feature type="domain" description="Nucleotidyl transferase" evidence="3">
    <location>
        <begin position="1"/>
        <end position="112"/>
    </location>
</feature>
<dbReference type="AlphaFoldDB" id="A0AAU7PPN8"/>
<dbReference type="Gene3D" id="3.90.550.10">
    <property type="entry name" value="Spore Coat Polysaccharide Biosynthesis Protein SpsA, Chain A"/>
    <property type="match status" value="1"/>
</dbReference>
<accession>A0AAU7PPN8</accession>
<dbReference type="InterPro" id="IPR029044">
    <property type="entry name" value="Nucleotide-diphossugar_trans"/>
</dbReference>
<evidence type="ECO:0000256" key="1">
    <source>
        <dbReference type="ARBA" id="ARBA00022679"/>
    </source>
</evidence>
<keyword evidence="2 4" id="KW-0548">Nucleotidyltransferase</keyword>
<gene>
    <name evidence="4" type="ORF">ABFV83_20530</name>
</gene>
<dbReference type="RefSeq" id="WP_349946602.1">
    <property type="nucleotide sequence ID" value="NZ_CP157940.1"/>
</dbReference>
<organism evidence="4">
    <name type="scientific">Lacrimispora sp. BS-2</name>
    <dbReference type="NCBI Taxonomy" id="3151850"/>
    <lineage>
        <taxon>Bacteria</taxon>
        <taxon>Bacillati</taxon>
        <taxon>Bacillota</taxon>
        <taxon>Clostridia</taxon>
        <taxon>Lachnospirales</taxon>
        <taxon>Lachnospiraceae</taxon>
        <taxon>Lacrimispora</taxon>
    </lineage>
</organism>
<reference evidence="4" key="1">
    <citation type="submission" date="2024-06" db="EMBL/GenBank/DDBJ databases">
        <title>Lacrimispora cavernae sp. nov., a novel anaerobe isolated from bat guano pile inside a cave.</title>
        <authorList>
            <person name="Miller S.L."/>
            <person name="Lu N."/>
            <person name="King J."/>
            <person name="Sankaranarayanan K."/>
            <person name="Lawson P.A."/>
        </authorList>
    </citation>
    <scope>NUCLEOTIDE SEQUENCE</scope>
    <source>
        <strain evidence="4">BS-2</strain>
    </source>
</reference>
<dbReference type="InterPro" id="IPR005835">
    <property type="entry name" value="NTP_transferase_dom"/>
</dbReference>
<dbReference type="SUPFAM" id="SSF53448">
    <property type="entry name" value="Nucleotide-diphospho-sugar transferases"/>
    <property type="match status" value="1"/>
</dbReference>
<dbReference type="PANTHER" id="PTHR43584">
    <property type="entry name" value="NUCLEOTIDYL TRANSFERASE"/>
    <property type="match status" value="1"/>
</dbReference>
<dbReference type="Pfam" id="PF00483">
    <property type="entry name" value="NTP_transferase"/>
    <property type="match status" value="1"/>
</dbReference>